<evidence type="ECO:0000256" key="8">
    <source>
        <dbReference type="ARBA" id="ARBA00047899"/>
    </source>
</evidence>
<dbReference type="PROSITE" id="PS00107">
    <property type="entry name" value="PROTEIN_KINASE_ATP"/>
    <property type="match status" value="1"/>
</dbReference>
<dbReference type="InterPro" id="IPR016255">
    <property type="entry name" value="Gcn2"/>
</dbReference>
<keyword evidence="6 11" id="KW-0067">ATP-binding</keyword>
<evidence type="ECO:0000256" key="12">
    <source>
        <dbReference type="PROSITE-ProRule" id="PRU10141"/>
    </source>
</evidence>
<evidence type="ECO:0000256" key="5">
    <source>
        <dbReference type="ARBA" id="ARBA00022777"/>
    </source>
</evidence>
<evidence type="ECO:0000256" key="10">
    <source>
        <dbReference type="PIRSR" id="PIRSR000660-1"/>
    </source>
</evidence>
<evidence type="ECO:0000313" key="17">
    <source>
        <dbReference type="Proteomes" id="UP000254866"/>
    </source>
</evidence>
<feature type="region of interest" description="Disordered" evidence="13">
    <location>
        <begin position="1"/>
        <end position="32"/>
    </location>
</feature>
<dbReference type="InterPro" id="IPR000719">
    <property type="entry name" value="Prot_kinase_dom"/>
</dbReference>
<feature type="domain" description="Protein kinase" evidence="14">
    <location>
        <begin position="272"/>
        <end position="546"/>
    </location>
</feature>
<dbReference type="Pfam" id="PF12745">
    <property type="entry name" value="HGTP_anticodon2"/>
    <property type="match status" value="1"/>
</dbReference>
<dbReference type="Gene3D" id="3.40.50.800">
    <property type="entry name" value="Anticodon-binding domain"/>
    <property type="match status" value="1"/>
</dbReference>
<dbReference type="FunFam" id="1.10.510.10:FF:000821">
    <property type="entry name" value="Serine/threonine-protein kinase gcn2"/>
    <property type="match status" value="1"/>
</dbReference>
<dbReference type="Gene3D" id="3.10.110.10">
    <property type="entry name" value="Ubiquitin Conjugating Enzyme"/>
    <property type="match status" value="1"/>
</dbReference>
<dbReference type="FunFam" id="3.30.930.10:FF:000074">
    <property type="entry name" value="Serine/threonine-protein kinase gcn2"/>
    <property type="match status" value="1"/>
</dbReference>
<dbReference type="GeneID" id="43600128"/>
<keyword evidence="5" id="KW-0418">Kinase</keyword>
<feature type="active site" description="Proton acceptor" evidence="10">
    <location>
        <position position="825"/>
    </location>
</feature>
<dbReference type="Pfam" id="PF05773">
    <property type="entry name" value="RWD"/>
    <property type="match status" value="1"/>
</dbReference>
<dbReference type="SMART" id="SM00591">
    <property type="entry name" value="RWD"/>
    <property type="match status" value="1"/>
</dbReference>
<dbReference type="InterPro" id="IPR011009">
    <property type="entry name" value="Kinase-like_dom_sf"/>
</dbReference>
<dbReference type="CDD" id="cd23823">
    <property type="entry name" value="RWD_GCN2"/>
    <property type="match status" value="1"/>
</dbReference>
<dbReference type="PIRSF" id="PIRSF000660">
    <property type="entry name" value="Ser/Thr_PK_GCN2"/>
    <property type="match status" value="1"/>
</dbReference>
<comment type="similarity">
    <text evidence="7">Belongs to the protein kinase superfamily. Ser/Thr protein kinase family. GCN2 subfamily.</text>
</comment>
<organism evidence="16 17">
    <name type="scientific">Venustampulla echinocandica</name>
    <dbReference type="NCBI Taxonomy" id="2656787"/>
    <lineage>
        <taxon>Eukaryota</taxon>
        <taxon>Fungi</taxon>
        <taxon>Dikarya</taxon>
        <taxon>Ascomycota</taxon>
        <taxon>Pezizomycotina</taxon>
        <taxon>Leotiomycetes</taxon>
        <taxon>Helotiales</taxon>
        <taxon>Pleuroascaceae</taxon>
        <taxon>Venustampulla</taxon>
    </lineage>
</organism>
<feature type="domain" description="Protein kinase" evidence="14">
    <location>
        <begin position="597"/>
        <end position="973"/>
    </location>
</feature>
<evidence type="ECO:0000256" key="11">
    <source>
        <dbReference type="PIRSR" id="PIRSR000660-2"/>
    </source>
</evidence>
<dbReference type="FunFam" id="3.10.110.10:FF:000050">
    <property type="entry name" value="eIF-2-alpha kinase GCN2"/>
    <property type="match status" value="1"/>
</dbReference>
<feature type="binding site" evidence="12">
    <location>
        <position position="627"/>
    </location>
    <ligand>
        <name>ATP</name>
        <dbReference type="ChEBI" id="CHEBI:30616"/>
    </ligand>
</feature>
<dbReference type="InterPro" id="IPR036621">
    <property type="entry name" value="Anticodon-bd_dom_sf"/>
</dbReference>
<keyword evidence="3" id="KW-0808">Transferase</keyword>
<evidence type="ECO:0000259" key="14">
    <source>
        <dbReference type="PROSITE" id="PS50011"/>
    </source>
</evidence>
<dbReference type="GO" id="GO:0009893">
    <property type="term" value="P:positive regulation of metabolic process"/>
    <property type="evidence" value="ECO:0007669"/>
    <property type="project" value="UniProtKB-ARBA"/>
</dbReference>
<dbReference type="GO" id="GO:0005737">
    <property type="term" value="C:cytoplasm"/>
    <property type="evidence" value="ECO:0007669"/>
    <property type="project" value="TreeGrafter"/>
</dbReference>
<dbReference type="FunFam" id="3.40.50.800:FF:000009">
    <property type="entry name" value="Eukaryotic translation initiation factor 2-alpha kinase"/>
    <property type="match status" value="1"/>
</dbReference>
<dbReference type="GO" id="GO:0005524">
    <property type="term" value="F:ATP binding"/>
    <property type="evidence" value="ECO:0007669"/>
    <property type="project" value="UniProtKB-UniRule"/>
</dbReference>
<dbReference type="InterPro" id="IPR045864">
    <property type="entry name" value="aa-tRNA-synth_II/BPL/LPL"/>
</dbReference>
<reference evidence="16 17" key="1">
    <citation type="journal article" date="2018" name="IMA Fungus">
        <title>IMA Genome-F 9: Draft genome sequence of Annulohypoxylon stygium, Aspergillus mulundensis, Berkeleyomyces basicola (syn. Thielaviopsis basicola), Ceratocystis smalleyi, two Cercospora beticola strains, Coleophoma cylindrospora, Fusarium fracticaudum, Phialophora cf. hyalina, and Morchella septimelata.</title>
        <authorList>
            <person name="Wingfield B.D."/>
            <person name="Bills G.F."/>
            <person name="Dong Y."/>
            <person name="Huang W."/>
            <person name="Nel W.J."/>
            <person name="Swalarsk-Parry B.S."/>
            <person name="Vaghefi N."/>
            <person name="Wilken P.M."/>
            <person name="An Z."/>
            <person name="de Beer Z.W."/>
            <person name="De Vos L."/>
            <person name="Chen L."/>
            <person name="Duong T.A."/>
            <person name="Gao Y."/>
            <person name="Hammerbacher A."/>
            <person name="Kikkert J.R."/>
            <person name="Li Y."/>
            <person name="Li H."/>
            <person name="Li K."/>
            <person name="Li Q."/>
            <person name="Liu X."/>
            <person name="Ma X."/>
            <person name="Naidoo K."/>
            <person name="Pethybridge S.J."/>
            <person name="Sun J."/>
            <person name="Steenkamp E.T."/>
            <person name="van der Nest M.A."/>
            <person name="van Wyk S."/>
            <person name="Wingfield M.J."/>
            <person name="Xiong C."/>
            <person name="Yue Q."/>
            <person name="Zhang X."/>
        </authorList>
    </citation>
    <scope>NUCLEOTIDE SEQUENCE [LARGE SCALE GENOMIC DNA]</scope>
    <source>
        <strain evidence="16 17">BP 5553</strain>
    </source>
</reference>
<name>A0A370TJ20_9HELO</name>
<dbReference type="InterPro" id="IPR008271">
    <property type="entry name" value="Ser/Thr_kinase_AS"/>
</dbReference>
<dbReference type="GO" id="GO:0004694">
    <property type="term" value="F:eukaryotic translation initiation factor 2alpha kinase activity"/>
    <property type="evidence" value="ECO:0007669"/>
    <property type="project" value="InterPro"/>
</dbReference>
<feature type="region of interest" description="Disordered" evidence="13">
    <location>
        <begin position="722"/>
        <end position="756"/>
    </location>
</feature>
<dbReference type="PANTHER" id="PTHR11042">
    <property type="entry name" value="EUKARYOTIC TRANSLATION INITIATION FACTOR 2-ALPHA KINASE EIF2-ALPHA KINASE -RELATED"/>
    <property type="match status" value="1"/>
</dbReference>
<comment type="caution">
    <text evidence="16">The sequence shown here is derived from an EMBL/GenBank/DDBJ whole genome shotgun (WGS) entry which is preliminary data.</text>
</comment>
<evidence type="ECO:0000256" key="3">
    <source>
        <dbReference type="ARBA" id="ARBA00022679"/>
    </source>
</evidence>
<dbReference type="SMART" id="SM00220">
    <property type="entry name" value="S_TKc"/>
    <property type="match status" value="2"/>
</dbReference>
<feature type="compositionally biased region" description="Acidic residues" evidence="13">
    <location>
        <begin position="722"/>
        <end position="737"/>
    </location>
</feature>
<dbReference type="Gene3D" id="3.30.200.20">
    <property type="entry name" value="Phosphorylase Kinase, domain 1"/>
    <property type="match status" value="1"/>
</dbReference>
<dbReference type="SUPFAM" id="SSF56112">
    <property type="entry name" value="Protein kinase-like (PK-like)"/>
    <property type="match status" value="2"/>
</dbReference>
<gene>
    <name evidence="16" type="ORF">BP5553_07279</name>
</gene>
<protein>
    <recommendedName>
        <fullName evidence="1">non-specific serine/threonine protein kinase</fullName>
        <ecNumber evidence="1">2.7.11.1</ecNumber>
    </recommendedName>
</protein>
<dbReference type="InterPro" id="IPR024435">
    <property type="entry name" value="HisRS-related_dom"/>
</dbReference>
<dbReference type="CDD" id="cd14046">
    <property type="entry name" value="STKc_EIF2AK4_GCN2_rpt2"/>
    <property type="match status" value="1"/>
</dbReference>
<dbReference type="Gene3D" id="1.10.510.10">
    <property type="entry name" value="Transferase(Phosphotransferase) domain 1"/>
    <property type="match status" value="2"/>
</dbReference>
<dbReference type="Gene3D" id="3.30.930.10">
    <property type="entry name" value="Bira Bifunctional Protein, Domain 2"/>
    <property type="match status" value="1"/>
</dbReference>
<feature type="domain" description="RWD" evidence="15">
    <location>
        <begin position="46"/>
        <end position="155"/>
    </location>
</feature>
<dbReference type="GO" id="GO:0000077">
    <property type="term" value="P:DNA damage checkpoint signaling"/>
    <property type="evidence" value="ECO:0007669"/>
    <property type="project" value="InterPro"/>
</dbReference>
<accession>A0A370TJ20</accession>
<dbReference type="Pfam" id="PF13393">
    <property type="entry name" value="tRNA-synt_His"/>
    <property type="match status" value="1"/>
</dbReference>
<evidence type="ECO:0000256" key="2">
    <source>
        <dbReference type="ARBA" id="ARBA00022527"/>
    </source>
</evidence>
<evidence type="ECO:0000256" key="6">
    <source>
        <dbReference type="ARBA" id="ARBA00022840"/>
    </source>
</evidence>
<evidence type="ECO:0000256" key="4">
    <source>
        <dbReference type="ARBA" id="ARBA00022741"/>
    </source>
</evidence>
<dbReference type="PROSITE" id="PS50011">
    <property type="entry name" value="PROTEIN_KINASE_DOM"/>
    <property type="match status" value="2"/>
</dbReference>
<evidence type="ECO:0000259" key="15">
    <source>
        <dbReference type="PROSITE" id="PS50908"/>
    </source>
</evidence>
<dbReference type="PANTHER" id="PTHR11042:SF136">
    <property type="entry name" value="EIF-2-ALPHA KINASE GCN2"/>
    <property type="match status" value="1"/>
</dbReference>
<dbReference type="InterPro" id="IPR017441">
    <property type="entry name" value="Protein_kinase_ATP_BS"/>
</dbReference>
<dbReference type="Proteomes" id="UP000254866">
    <property type="component" value="Unassembled WGS sequence"/>
</dbReference>
<dbReference type="InterPro" id="IPR041715">
    <property type="entry name" value="HisRS-like_core"/>
</dbReference>
<proteinExistence type="inferred from homology"/>
<comment type="catalytic activity">
    <reaction evidence="8">
        <text>L-threonyl-[protein] + ATP = O-phospho-L-threonyl-[protein] + ADP + H(+)</text>
        <dbReference type="Rhea" id="RHEA:46608"/>
        <dbReference type="Rhea" id="RHEA-COMP:11060"/>
        <dbReference type="Rhea" id="RHEA-COMP:11605"/>
        <dbReference type="ChEBI" id="CHEBI:15378"/>
        <dbReference type="ChEBI" id="CHEBI:30013"/>
        <dbReference type="ChEBI" id="CHEBI:30616"/>
        <dbReference type="ChEBI" id="CHEBI:61977"/>
        <dbReference type="ChEBI" id="CHEBI:456216"/>
        <dbReference type="EC" id="2.7.11.1"/>
    </reaction>
</comment>
<feature type="binding site" evidence="11">
    <location>
        <position position="626"/>
    </location>
    <ligand>
        <name>ATP</name>
        <dbReference type="ChEBI" id="CHEBI:30616"/>
    </ligand>
</feature>
<feature type="binding site" evidence="11">
    <location>
        <begin position="603"/>
        <end position="611"/>
    </location>
    <ligand>
        <name>ATP</name>
        <dbReference type="ChEBI" id="CHEBI:30616"/>
    </ligand>
</feature>
<dbReference type="CDD" id="cd14012">
    <property type="entry name" value="PK_eIF2AK_GCN2_rpt1"/>
    <property type="match status" value="1"/>
</dbReference>
<dbReference type="InterPro" id="IPR006575">
    <property type="entry name" value="RWD_dom"/>
</dbReference>
<evidence type="ECO:0000256" key="1">
    <source>
        <dbReference type="ARBA" id="ARBA00012513"/>
    </source>
</evidence>
<dbReference type="OrthoDB" id="341578at2759"/>
<dbReference type="PROSITE" id="PS50908">
    <property type="entry name" value="RWD"/>
    <property type="match status" value="1"/>
</dbReference>
<evidence type="ECO:0000313" key="16">
    <source>
        <dbReference type="EMBL" id="RDL35348.1"/>
    </source>
</evidence>
<dbReference type="RefSeq" id="XP_031868171.1">
    <property type="nucleotide sequence ID" value="XM_032015902.1"/>
</dbReference>
<dbReference type="SUPFAM" id="SSF54495">
    <property type="entry name" value="UBC-like"/>
    <property type="match status" value="1"/>
</dbReference>
<dbReference type="EMBL" id="NPIC01000006">
    <property type="protein sequence ID" value="RDL35348.1"/>
    <property type="molecule type" value="Genomic_DNA"/>
</dbReference>
<evidence type="ECO:0000256" key="7">
    <source>
        <dbReference type="ARBA" id="ARBA00037982"/>
    </source>
</evidence>
<dbReference type="Pfam" id="PF00069">
    <property type="entry name" value="Pkinase"/>
    <property type="match status" value="3"/>
</dbReference>
<dbReference type="STRING" id="2656787.A0A370TJ20"/>
<keyword evidence="17" id="KW-1185">Reference proteome</keyword>
<dbReference type="EC" id="2.7.11.1" evidence="1"/>
<dbReference type="InterPro" id="IPR050339">
    <property type="entry name" value="CC_SR_Kinase"/>
</dbReference>
<evidence type="ECO:0000256" key="13">
    <source>
        <dbReference type="SAM" id="MobiDB-lite"/>
    </source>
</evidence>
<dbReference type="SUPFAM" id="SSF55681">
    <property type="entry name" value="Class II aaRS and biotin synthetases"/>
    <property type="match status" value="1"/>
</dbReference>
<dbReference type="PROSITE" id="PS00108">
    <property type="entry name" value="PROTEIN_KINASE_ST"/>
    <property type="match status" value="1"/>
</dbReference>
<keyword evidence="2" id="KW-0723">Serine/threonine-protein kinase</keyword>
<sequence>MPPSSPWGKKSQQNTTPLPGFPKPKPEPNKPVEFVPETQYEEIQEDELVALASIYGDDFRRIETSHGAWKKAEPSFEIRITSSDQDISIILCVVFTASYPKTAPLLSFKGGQYLRESTLFKLQKVIETKPKELVAAEQAMIMEIVNACLDILEDAAQAKAAGLELPSLEEERATHEAAAAKEAQRQKEEGERKKQIATLEEERMLGSLVQDELKRQQAKAKETKKKNRLSTTLVSRAAIDNGSFRGKNELLEFDHPISLIDANGNPFLFQVVTGKVCIRQGPISKCFTVRPVVSQADAPTLVLKQTDLDPGVKDQNAFKKQLQILETELKSLKDIRHQNILDLLDSKVHKTIDDDGESESGWTVSILTEFAEKGSLGELLDITGTLSVGRVRSWTIELLDALRFLHDHGITHEAIHMGNVLLVREQSGEVKPKLSDGGFQRKLQNLSGKTQSKTAIPVAKSAYWLPPEIASCSNSEYTQKTDVWDFGIMFLQMAFGPSVLKKYSSPTALANSLALTDSCHEFIVKLFKADPKKRPRAFELASSEFLATDAELLDVETSTAGSRQGSISSAYALAPRRTRHDSMNAYTGPLSRYREDFVEEGRLGKGAFGEVVKARKKLDGQIYAIKKITQKSSASLTEVLKEVRLLSQLSHPSVVRYYNTWTEEVFDTSGTDDDATTTDAATETSLGDMSLGTGPNIEFDVSTGGLDFISSSGYPQIEFGYDDGSDAVDDSDEEDDVSTSGNNHNGNGGSRYDNRLFSKRSRSGSRYHRSYKTILYISMEYCEKRTLRDLIKRGLHKEVDEIWRVFRQILEGLVHIHGLNIVHRDLKPENIFIDSTSNVKIGDFGLATSGQYSLTKASSSTTMNADMTKSIGTAFYVAPEVSSNVGSGSYTSKVDMYSLGIIFFEMCYRPLIPGMERAQVSEGLRLKQPKLPKDFDLTGKAVQADIIYSLLSHNPKERPSSSELLQGGKLPVQMESETIRRALAGLSDSASPYYQKMMSALFSMPNPQAKDFAWDMGTSNHSANDLLLQGLVKQKLTAIFRHHGAVETPRNLLFPRSRHYGSNAVQLLDPHGTVLQLPYDLTLSHARNVAKHDPLVQRSFAFGPVFRDRESGGQPQTFGEVDFDIVSSDSLDLALKEAEVIKVLDEIVTSFPSLNSTHMCFHVNHSDLLGLIFDYCRIEPGIRDAVADTLSKLNVQSWSWQKIRNELRSPIIGVSVTSVDDLQNFDFRDTPNKAFQKLKTIFEGTDTFEKASPVIAHLRDVIDYTKRFQVHSKIYVSPLASLRDRFCKGGVVFSCLYDRKFKDVFAAGGRYDSLIREHRHRAGSQAEERHAVGFNLAWEKLARLPKAGPKGFLKKPDEELHGVWNTKRCDVLVASHDPTILRTTGVDIVQNLWANDISAELAQDSRSSEELFGKYRDDHHAWVVIIKQDSVVKVKSMGRKEVADTDIPSTQLLGWLKGEIRERDHREGTYLRAKINRNTNQPDASSEIDNKQDVRVLVAGTKSKKSNRRNIVDQAQAHAATLVQSFLDGPIAAIETTDHVMELIRVTKLSDPESWRKVVHAVPMAERRYMGEVHDLMNSLAQHNKDTTRNSFVYNFRTGMCIYYDLGA</sequence>
<dbReference type="GO" id="GO:0005634">
    <property type="term" value="C:nucleus"/>
    <property type="evidence" value="ECO:0007669"/>
    <property type="project" value="TreeGrafter"/>
</dbReference>
<comment type="catalytic activity">
    <reaction evidence="9">
        <text>L-seryl-[protein] + ATP = O-phospho-L-seryl-[protein] + ADP + H(+)</text>
        <dbReference type="Rhea" id="RHEA:17989"/>
        <dbReference type="Rhea" id="RHEA-COMP:9863"/>
        <dbReference type="Rhea" id="RHEA-COMP:11604"/>
        <dbReference type="ChEBI" id="CHEBI:15378"/>
        <dbReference type="ChEBI" id="CHEBI:29999"/>
        <dbReference type="ChEBI" id="CHEBI:30616"/>
        <dbReference type="ChEBI" id="CHEBI:83421"/>
        <dbReference type="ChEBI" id="CHEBI:456216"/>
        <dbReference type="EC" id="2.7.11.1"/>
    </reaction>
</comment>
<keyword evidence="4 11" id="KW-0547">Nucleotide-binding</keyword>
<dbReference type="InterPro" id="IPR016135">
    <property type="entry name" value="UBQ-conjugating_enzyme/RWD"/>
</dbReference>
<evidence type="ECO:0000256" key="9">
    <source>
        <dbReference type="ARBA" id="ARBA00048679"/>
    </source>
</evidence>